<evidence type="ECO:0000313" key="1">
    <source>
        <dbReference type="EMBL" id="RDB36332.1"/>
    </source>
</evidence>
<comment type="caution">
    <text evidence="1">The sequence shown here is derived from an EMBL/GenBank/DDBJ whole genome shotgun (WGS) entry which is preliminary data.</text>
</comment>
<evidence type="ECO:0000313" key="2">
    <source>
        <dbReference type="Proteomes" id="UP000253934"/>
    </source>
</evidence>
<name>A0A369KRV5_9BACT</name>
<keyword evidence="2" id="KW-1185">Reference proteome</keyword>
<gene>
    <name evidence="1" type="ORF">DCC88_05470</name>
</gene>
<proteinExistence type="predicted"/>
<dbReference type="EMBL" id="QOVW01000062">
    <property type="protein sequence ID" value="RDB36332.1"/>
    <property type="molecule type" value="Genomic_DNA"/>
</dbReference>
<organism evidence="1 2">
    <name type="scientific">Spirobacillus cienkowskii</name>
    <dbReference type="NCBI Taxonomy" id="495820"/>
    <lineage>
        <taxon>Bacteria</taxon>
        <taxon>Pseudomonadati</taxon>
        <taxon>Bdellovibrionota</taxon>
        <taxon>Oligoflexia</taxon>
        <taxon>Silvanigrellales</taxon>
        <taxon>Spirobacillus</taxon>
    </lineage>
</organism>
<dbReference type="Proteomes" id="UP000253934">
    <property type="component" value="Unassembled WGS sequence"/>
</dbReference>
<protein>
    <submittedName>
        <fullName evidence="1">Uncharacterized protein</fullName>
    </submittedName>
</protein>
<sequence>MKKNFFKIIVIISFFILFNSCISMKIKKELVRVDSKDKILDIINQIQNKCFSSKNPQFFADFIIDGKEKFSLQMEGVWKNNYNTFKSTAIGPLGEDYLSFELNGYDINYLTEQNTVYSHQSFEKISSFLSGLGSKGLRNIFCGRLPFQFVSEEDGIFYVKDKEDKNDKKEILNKKEAESLLSNKTVNLPNIINKSYFSRSTINLLDREVYVNSYISVTKNNNGYGIIANSRFYYGPFVKDSDLELKWVGFVNSDVVVPTSVMFRTTYDIFIIDIHEYF</sequence>
<dbReference type="AlphaFoldDB" id="A0A369KRV5"/>
<accession>A0A369KRV5</accession>
<reference evidence="1" key="1">
    <citation type="submission" date="2018-04" db="EMBL/GenBank/DDBJ databases">
        <title>Draft genome sequence of the Candidatus Spirobacillus cienkowskii, a pathogen of freshwater Daphnia species, reconstructed from hemolymph metagenomic reads.</title>
        <authorList>
            <person name="Bresciani L."/>
            <person name="Lemos L.N."/>
            <person name="Wale N."/>
            <person name="Lin J.Y."/>
            <person name="Fernandes G.R."/>
            <person name="Duffy M.A."/>
            <person name="Rodrigues J.M."/>
        </authorList>
    </citation>
    <scope>NUCLEOTIDE SEQUENCE [LARGE SCALE GENOMIC DNA]</scope>
    <source>
        <strain evidence="1">Binning01</strain>
    </source>
</reference>